<keyword evidence="1" id="KW-0812">Transmembrane</keyword>
<dbReference type="InterPro" id="IPR055377">
    <property type="entry name" value="GH3_M"/>
</dbReference>
<comment type="caution">
    <text evidence="4">The sequence shown here is derived from an EMBL/GenBank/DDBJ whole genome shotgun (WGS) entry which is preliminary data.</text>
</comment>
<dbReference type="SMR" id="A0A8B6HM57"/>
<proteinExistence type="predicted"/>
<dbReference type="AlphaFoldDB" id="A0A8B6HM57"/>
<feature type="transmembrane region" description="Helical" evidence="1">
    <location>
        <begin position="71"/>
        <end position="89"/>
    </location>
</feature>
<dbReference type="InterPro" id="IPR004993">
    <property type="entry name" value="GH3"/>
</dbReference>
<protein>
    <recommendedName>
        <fullName evidence="6">GH3 domain-containing protein</fullName>
    </recommendedName>
</protein>
<dbReference type="PANTHER" id="PTHR31901">
    <property type="entry name" value="GH3 DOMAIN-CONTAINING PROTEIN"/>
    <property type="match status" value="1"/>
</dbReference>
<feature type="domain" description="GH3 C-terminal" evidence="3">
    <location>
        <begin position="508"/>
        <end position="630"/>
    </location>
</feature>
<sequence length="641" mass="73395">MAWSLVISVLSFTFVVYLLHYSHYLLTVRNGLDGLLEHLWSWILIPVFSATSYVCYDFYRRNVTPNHTIRTSIDHYIAISSLSWVGWYMRRKLEKATKNVKQAQDELLLQRLKDNAETSYGKEYQFGEIKDREEYVRRHPLTRISHYEPYIQKMLETKECENILTHKKPIQFAVTSGTSGKSSVLPMTGEQRLAFFTHGIAVVYNSLLQSLPENKCIQKSLKLFYTPRWRESAGGLPIGPNSSSPTNSKALLSIYSTPKPGFEVLTEPEALYIHLLFGLKDKYLGMVEANFASIVLIAFQALEMQYKSLIEDIELGRINPDLKISDETRNELNKLLSPDKNRANELRDAFKGGAAGLVKRVWPTCHLILAADTGVFTLPASILMETYCKGIPMYSPLYAASEGLLGVNIWPEDKPSRYMLVPGYMFFEFIPVQHCDEDQPQTLFLDQVELGKEYELVITNAGGLYRYRFGDVVKIAGFHHQCPIIEFMYRQGQFLNVRGEKISEKTFYNALMKAVSNWEGLKLTDYCCSESLLISEEGEKKEYAPFYHVFLEFDSTDGDAMLTKEQKNQIDETLCDLSYVYGSFRKKGSIQKMKVYMVKPGTFQGLRKFAIETTQASANQYKIPRVVKTKEAAAFMMNNVI</sequence>
<dbReference type="Pfam" id="PF23571">
    <property type="entry name" value="GH3_M"/>
    <property type="match status" value="1"/>
</dbReference>
<evidence type="ECO:0008006" key="6">
    <source>
        <dbReference type="Google" id="ProtNLM"/>
    </source>
</evidence>
<evidence type="ECO:0000259" key="2">
    <source>
        <dbReference type="Pfam" id="PF23571"/>
    </source>
</evidence>
<accession>A0A8B6HM57</accession>
<dbReference type="GO" id="GO:0016881">
    <property type="term" value="F:acid-amino acid ligase activity"/>
    <property type="evidence" value="ECO:0007669"/>
    <property type="project" value="TreeGrafter"/>
</dbReference>
<reference evidence="4" key="1">
    <citation type="submission" date="2018-11" db="EMBL/GenBank/DDBJ databases">
        <authorList>
            <person name="Alioto T."/>
            <person name="Alioto T."/>
        </authorList>
    </citation>
    <scope>NUCLEOTIDE SEQUENCE</scope>
</reference>
<dbReference type="EMBL" id="UYJE01010249">
    <property type="protein sequence ID" value="VDI81327.1"/>
    <property type="molecule type" value="Genomic_DNA"/>
</dbReference>
<dbReference type="PANTHER" id="PTHR31901:SF9">
    <property type="entry name" value="GH3 DOMAIN-CONTAINING PROTEIN"/>
    <property type="match status" value="1"/>
</dbReference>
<feature type="transmembrane region" description="Helical" evidence="1">
    <location>
        <begin position="6"/>
        <end position="27"/>
    </location>
</feature>
<evidence type="ECO:0000259" key="3">
    <source>
        <dbReference type="Pfam" id="PF23572"/>
    </source>
</evidence>
<keyword evidence="1" id="KW-0472">Membrane</keyword>
<feature type="domain" description="GH3 middle" evidence="2">
    <location>
        <begin position="418"/>
        <end position="490"/>
    </location>
</feature>
<evidence type="ECO:0000256" key="1">
    <source>
        <dbReference type="SAM" id="Phobius"/>
    </source>
</evidence>
<evidence type="ECO:0000313" key="5">
    <source>
        <dbReference type="Proteomes" id="UP000596742"/>
    </source>
</evidence>
<feature type="transmembrane region" description="Helical" evidence="1">
    <location>
        <begin position="39"/>
        <end position="59"/>
    </location>
</feature>
<dbReference type="Pfam" id="PF23572">
    <property type="entry name" value="GH3_C"/>
    <property type="match status" value="1"/>
</dbReference>
<dbReference type="InterPro" id="IPR055378">
    <property type="entry name" value="GH3_C"/>
</dbReference>
<dbReference type="Pfam" id="PF03321">
    <property type="entry name" value="GH3"/>
    <property type="match status" value="1"/>
</dbReference>
<keyword evidence="1" id="KW-1133">Transmembrane helix</keyword>
<organism evidence="4 5">
    <name type="scientific">Mytilus galloprovincialis</name>
    <name type="common">Mediterranean mussel</name>
    <dbReference type="NCBI Taxonomy" id="29158"/>
    <lineage>
        <taxon>Eukaryota</taxon>
        <taxon>Metazoa</taxon>
        <taxon>Spiralia</taxon>
        <taxon>Lophotrochozoa</taxon>
        <taxon>Mollusca</taxon>
        <taxon>Bivalvia</taxon>
        <taxon>Autobranchia</taxon>
        <taxon>Pteriomorphia</taxon>
        <taxon>Mytilida</taxon>
        <taxon>Mytiloidea</taxon>
        <taxon>Mytilidae</taxon>
        <taxon>Mytilinae</taxon>
        <taxon>Mytilus</taxon>
    </lineage>
</organism>
<name>A0A8B6HM57_MYTGA</name>
<evidence type="ECO:0000313" key="4">
    <source>
        <dbReference type="EMBL" id="VDI81327.1"/>
    </source>
</evidence>
<gene>
    <name evidence="4" type="ORF">MGAL_10B005434</name>
</gene>
<dbReference type="GO" id="GO:0005737">
    <property type="term" value="C:cytoplasm"/>
    <property type="evidence" value="ECO:0007669"/>
    <property type="project" value="TreeGrafter"/>
</dbReference>
<dbReference type="OrthoDB" id="10004661at2759"/>
<keyword evidence="5" id="KW-1185">Reference proteome</keyword>
<dbReference type="Proteomes" id="UP000596742">
    <property type="component" value="Unassembled WGS sequence"/>
</dbReference>